<keyword evidence="5 8" id="KW-0479">Metal-binding</keyword>
<dbReference type="InterPro" id="IPR015848">
    <property type="entry name" value="PNPase_PH_RNA-bd_bac/org-type"/>
</dbReference>
<evidence type="ECO:0000256" key="2">
    <source>
        <dbReference type="ARBA" id="ARBA00022490"/>
    </source>
</evidence>
<dbReference type="Pfam" id="PF00575">
    <property type="entry name" value="S1"/>
    <property type="match status" value="1"/>
</dbReference>
<dbReference type="PROSITE" id="PS50084">
    <property type="entry name" value="KH_TYPE_1"/>
    <property type="match status" value="1"/>
</dbReference>
<dbReference type="SUPFAM" id="SSF50249">
    <property type="entry name" value="Nucleic acid-binding proteins"/>
    <property type="match status" value="1"/>
</dbReference>
<dbReference type="RefSeq" id="WP_179657072.1">
    <property type="nucleotide sequence ID" value="NZ_JACBZR010000001.1"/>
</dbReference>
<dbReference type="InterPro" id="IPR014069">
    <property type="entry name" value="GPSI/PNP"/>
</dbReference>
<dbReference type="HAMAP" id="MF_01595">
    <property type="entry name" value="PNPase"/>
    <property type="match status" value="1"/>
</dbReference>
<keyword evidence="3 8" id="KW-0808">Transferase</keyword>
<evidence type="ECO:0000313" key="12">
    <source>
        <dbReference type="Proteomes" id="UP000564496"/>
    </source>
</evidence>
<dbReference type="NCBIfam" id="NF008805">
    <property type="entry name" value="PRK11824.1"/>
    <property type="match status" value="1"/>
</dbReference>
<dbReference type="CDD" id="cd11364">
    <property type="entry name" value="RNase_PH_PNPase_2"/>
    <property type="match status" value="1"/>
</dbReference>
<dbReference type="FunFam" id="3.30.1370.10:FF:000001">
    <property type="entry name" value="Polyribonucleotide nucleotidyltransferase"/>
    <property type="match status" value="1"/>
</dbReference>
<dbReference type="SUPFAM" id="SSF55666">
    <property type="entry name" value="Ribonuclease PH domain 2-like"/>
    <property type="match status" value="2"/>
</dbReference>
<comment type="catalytic activity">
    <reaction evidence="8">
        <text>RNA(n+1) + phosphate = RNA(n) + a ribonucleoside 5'-diphosphate</text>
        <dbReference type="Rhea" id="RHEA:22096"/>
        <dbReference type="Rhea" id="RHEA-COMP:14527"/>
        <dbReference type="Rhea" id="RHEA-COMP:17342"/>
        <dbReference type="ChEBI" id="CHEBI:43474"/>
        <dbReference type="ChEBI" id="CHEBI:57930"/>
        <dbReference type="ChEBI" id="CHEBI:140395"/>
        <dbReference type="EC" id="2.7.7.8"/>
    </reaction>
</comment>
<dbReference type="GO" id="GO:0004654">
    <property type="term" value="F:polyribonucleotide nucleotidyltransferase activity"/>
    <property type="evidence" value="ECO:0007669"/>
    <property type="project" value="UniProtKB-UniRule"/>
</dbReference>
<dbReference type="InterPro" id="IPR012162">
    <property type="entry name" value="PNPase"/>
</dbReference>
<dbReference type="PANTHER" id="PTHR11252:SF0">
    <property type="entry name" value="POLYRIBONUCLEOTIDE NUCLEOTIDYLTRANSFERASE 1, MITOCHONDRIAL"/>
    <property type="match status" value="1"/>
</dbReference>
<dbReference type="GO" id="GO:0005829">
    <property type="term" value="C:cytosol"/>
    <property type="evidence" value="ECO:0007669"/>
    <property type="project" value="TreeGrafter"/>
</dbReference>
<dbReference type="Gene3D" id="3.30.1370.10">
    <property type="entry name" value="K Homology domain, type 1"/>
    <property type="match status" value="1"/>
</dbReference>
<evidence type="ECO:0000256" key="8">
    <source>
        <dbReference type="HAMAP-Rule" id="MF_01595"/>
    </source>
</evidence>
<dbReference type="PANTHER" id="PTHR11252">
    <property type="entry name" value="POLYRIBONUCLEOTIDE NUCLEOTIDYLTRANSFERASE"/>
    <property type="match status" value="1"/>
</dbReference>
<dbReference type="SMART" id="SM00316">
    <property type="entry name" value="S1"/>
    <property type="match status" value="1"/>
</dbReference>
<dbReference type="NCBIfam" id="TIGR02696">
    <property type="entry name" value="pppGpp_PNP"/>
    <property type="match status" value="1"/>
</dbReference>
<reference evidence="11 12" key="1">
    <citation type="submission" date="2020-07" db="EMBL/GenBank/DDBJ databases">
        <title>Sequencing the genomes of 1000 actinobacteria strains.</title>
        <authorList>
            <person name="Klenk H.-P."/>
        </authorList>
    </citation>
    <scope>NUCLEOTIDE SEQUENCE [LARGE SCALE GENOMIC DNA]</scope>
    <source>
        <strain evidence="11 12">DSM 26487</strain>
    </source>
</reference>
<dbReference type="EC" id="2.7.7.8" evidence="8"/>
<evidence type="ECO:0000313" key="11">
    <source>
        <dbReference type="EMBL" id="NYI76426.1"/>
    </source>
</evidence>
<dbReference type="GO" id="GO:0006396">
    <property type="term" value="P:RNA processing"/>
    <property type="evidence" value="ECO:0007669"/>
    <property type="project" value="InterPro"/>
</dbReference>
<evidence type="ECO:0000256" key="1">
    <source>
        <dbReference type="ARBA" id="ARBA00007404"/>
    </source>
</evidence>
<dbReference type="Gene3D" id="3.30.230.70">
    <property type="entry name" value="GHMP Kinase, N-terminal domain"/>
    <property type="match status" value="2"/>
</dbReference>
<dbReference type="SUPFAM" id="SSF54211">
    <property type="entry name" value="Ribosomal protein S5 domain 2-like"/>
    <property type="match status" value="2"/>
</dbReference>
<proteinExistence type="inferred from homology"/>
<keyword evidence="2 8" id="KW-0963">Cytoplasm</keyword>
<dbReference type="GO" id="GO:0000287">
    <property type="term" value="F:magnesium ion binding"/>
    <property type="evidence" value="ECO:0007669"/>
    <property type="project" value="UniProtKB-UniRule"/>
</dbReference>
<dbReference type="PROSITE" id="PS50126">
    <property type="entry name" value="S1"/>
    <property type="match status" value="1"/>
</dbReference>
<dbReference type="CDD" id="cd02393">
    <property type="entry name" value="KH-I_PNPase"/>
    <property type="match status" value="1"/>
</dbReference>
<comment type="cofactor">
    <cofactor evidence="8">
        <name>Mg(2+)</name>
        <dbReference type="ChEBI" id="CHEBI:18420"/>
    </cofactor>
</comment>
<dbReference type="GO" id="GO:0000175">
    <property type="term" value="F:3'-5'-RNA exonuclease activity"/>
    <property type="evidence" value="ECO:0007669"/>
    <property type="project" value="TreeGrafter"/>
</dbReference>
<dbReference type="GO" id="GO:0006402">
    <property type="term" value="P:mRNA catabolic process"/>
    <property type="evidence" value="ECO:0007669"/>
    <property type="project" value="UniProtKB-UniRule"/>
</dbReference>
<evidence type="ECO:0000256" key="3">
    <source>
        <dbReference type="ARBA" id="ARBA00022679"/>
    </source>
</evidence>
<keyword evidence="4 8" id="KW-0548">Nucleotidyltransferase</keyword>
<dbReference type="FunFam" id="3.30.230.70:FF:000002">
    <property type="entry name" value="Polyribonucleotide nucleotidyltransferase"/>
    <property type="match status" value="1"/>
</dbReference>
<dbReference type="SMART" id="SM00322">
    <property type="entry name" value="KH"/>
    <property type="match status" value="1"/>
</dbReference>
<dbReference type="Pfam" id="PF01138">
    <property type="entry name" value="RNase_PH"/>
    <property type="match status" value="2"/>
</dbReference>
<evidence type="ECO:0000256" key="9">
    <source>
        <dbReference type="SAM" id="MobiDB-lite"/>
    </source>
</evidence>
<keyword evidence="6 8" id="KW-0460">Magnesium</keyword>
<evidence type="ECO:0000256" key="7">
    <source>
        <dbReference type="ARBA" id="ARBA00022884"/>
    </source>
</evidence>
<keyword evidence="7 8" id="KW-0694">RNA-binding</keyword>
<dbReference type="PIRSF" id="PIRSF005499">
    <property type="entry name" value="PNPase"/>
    <property type="match status" value="1"/>
</dbReference>
<feature type="compositionally biased region" description="Low complexity" evidence="9">
    <location>
        <begin position="743"/>
        <end position="753"/>
    </location>
</feature>
<keyword evidence="12" id="KW-1185">Reference proteome</keyword>
<dbReference type="InterPro" id="IPR003029">
    <property type="entry name" value="S1_domain"/>
</dbReference>
<dbReference type="InterPro" id="IPR004087">
    <property type="entry name" value="KH_dom"/>
</dbReference>
<evidence type="ECO:0000256" key="4">
    <source>
        <dbReference type="ARBA" id="ARBA00022695"/>
    </source>
</evidence>
<dbReference type="InterPro" id="IPR004088">
    <property type="entry name" value="KH_dom_type_1"/>
</dbReference>
<feature type="binding site" evidence="8">
    <location>
        <position position="522"/>
    </location>
    <ligand>
        <name>Mg(2+)</name>
        <dbReference type="ChEBI" id="CHEBI:18420"/>
    </ligand>
</feature>
<name>A0A7Z0DJM0_9ACTN</name>
<dbReference type="SUPFAM" id="SSF54791">
    <property type="entry name" value="Eukaryotic type KH-domain (KH-domain type I)"/>
    <property type="match status" value="1"/>
</dbReference>
<accession>A0A7Z0DJM0</accession>
<dbReference type="InterPro" id="IPR020568">
    <property type="entry name" value="Ribosomal_Su5_D2-typ_SF"/>
</dbReference>
<dbReference type="FunFam" id="3.30.230.70:FF:000001">
    <property type="entry name" value="Polyribonucleotide nucleotidyltransferase"/>
    <property type="match status" value="1"/>
</dbReference>
<comment type="function">
    <text evidence="8">Involved in mRNA degradation. Catalyzes the phosphorolysis of single-stranded polyribonucleotides processively in the 3'- to 5'-direction.</text>
</comment>
<evidence type="ECO:0000256" key="5">
    <source>
        <dbReference type="ARBA" id="ARBA00022723"/>
    </source>
</evidence>
<dbReference type="Pfam" id="PF00013">
    <property type="entry name" value="KH_1"/>
    <property type="match status" value="1"/>
</dbReference>
<sequence>MTEPVITAVETTIDNGKFGTRTVKFETGLLARQAAGSVTAYLDDETMLLSATTASKHPKEHLDFFPLTVDVEERMYAAGKIPGSFFRSEGRPGEDAILTCRLIDRPLRPTFKKGLRNEVQVVITVMALDPDQPYDVLAINAASMSTQLSGLPFSGPVGAVRVALIEGQWVAFPSHSQLENAVFDMVVAGRVTDSGDVAIMMVEAESTEQTWDLVASGAQAPTEPIVAGGLDAAKPFIKQLVEAQAELAKLAAKPVQDFPIFLDYQDDVYEAVEATVGADITDLYTVGGKRERTLGKQERDEEADRIKAALLEKLGPQFEGREGEIGAAFRALTKKAIREQVLRDQVRIDGRGLADLRPLHSEVGVIPRVHGSALFERGETQILGVTTLDMLKMEQQLDTLSPEKHRRYIHKYIFPPFSTGETGRVGSPKRREVGHGALARRALLPVLPSREEFPYAIRQLSEAMGSNGSTSMGSVCASTMSLLNAGVPLKAPVAGIAMGLISGEIDGETKYVALTDILGAEDAFGDMDFKVAGTSEFVTALQLDTKLDGIPAEVLAQALNQAKDARTTILDVMHEAIGGVEEMAPTAPRIITVKVPVDKIGELIGPKGKVINQIQDDTGAQISIEDDGTVLIGATEGGAAEAARAAVNAIANPTMPEVGERYLGTVVKTTNFGAFVALLPGKDGLLHITKLRALNGGKRVESVDDVVEVGQKIQVEIAEIDDRGKLSLAPVLEEEASSEEAPAETATEAADEE</sequence>
<dbReference type="InterPro" id="IPR036345">
    <property type="entry name" value="ExoRNase_PH_dom2_sf"/>
</dbReference>
<comment type="caution">
    <text evidence="11">The sequence shown here is derived from an EMBL/GenBank/DDBJ whole genome shotgun (WGS) entry which is preliminary data.</text>
</comment>
<feature type="domain" description="S1 motif" evidence="10">
    <location>
        <begin position="659"/>
        <end position="731"/>
    </location>
</feature>
<dbReference type="Gene3D" id="2.40.50.140">
    <property type="entry name" value="Nucleic acid-binding proteins"/>
    <property type="match status" value="1"/>
</dbReference>
<dbReference type="NCBIfam" id="TIGR03591">
    <property type="entry name" value="polynuc_phos"/>
    <property type="match status" value="1"/>
</dbReference>
<evidence type="ECO:0000256" key="6">
    <source>
        <dbReference type="ARBA" id="ARBA00022842"/>
    </source>
</evidence>
<dbReference type="InterPro" id="IPR012340">
    <property type="entry name" value="NA-bd_OB-fold"/>
</dbReference>
<dbReference type="AlphaFoldDB" id="A0A7Z0DJM0"/>
<dbReference type="GO" id="GO:0003723">
    <property type="term" value="F:RNA binding"/>
    <property type="evidence" value="ECO:0007669"/>
    <property type="project" value="UniProtKB-UniRule"/>
</dbReference>
<dbReference type="SUPFAM" id="SSF46915">
    <property type="entry name" value="Polynucleotide phosphorylase/guanosine pentaphosphate synthase (PNPase/GPSI), domain 3"/>
    <property type="match status" value="1"/>
</dbReference>
<protein>
    <recommendedName>
        <fullName evidence="8">Polyribonucleotide nucleotidyltransferase</fullName>
        <ecNumber evidence="8">2.7.7.8</ecNumber>
    </recommendedName>
    <alternativeName>
        <fullName evidence="8">Polynucleotide phosphorylase</fullName>
        <shortName evidence="8">PNPase</shortName>
    </alternativeName>
</protein>
<feature type="binding site" evidence="8">
    <location>
        <position position="528"/>
    </location>
    <ligand>
        <name>Mg(2+)</name>
        <dbReference type="ChEBI" id="CHEBI:18420"/>
    </ligand>
</feature>
<comment type="similarity">
    <text evidence="1 8">Belongs to the polyribonucleotide nucleotidyltransferase family.</text>
</comment>
<organism evidence="11 12">
    <name type="scientific">Nocardioides panzhihuensis</name>
    <dbReference type="NCBI Taxonomy" id="860243"/>
    <lineage>
        <taxon>Bacteria</taxon>
        <taxon>Bacillati</taxon>
        <taxon>Actinomycetota</taxon>
        <taxon>Actinomycetes</taxon>
        <taxon>Propionibacteriales</taxon>
        <taxon>Nocardioidaceae</taxon>
        <taxon>Nocardioides</taxon>
    </lineage>
</organism>
<dbReference type="InterPro" id="IPR036456">
    <property type="entry name" value="PNPase_PH_RNA-bd_sf"/>
</dbReference>
<feature type="compositionally biased region" description="Acidic residues" evidence="9">
    <location>
        <begin position="732"/>
        <end position="742"/>
    </location>
</feature>
<dbReference type="Proteomes" id="UP000564496">
    <property type="component" value="Unassembled WGS sequence"/>
</dbReference>
<dbReference type="InterPro" id="IPR001247">
    <property type="entry name" value="ExoRNase_PH_dom1"/>
</dbReference>
<evidence type="ECO:0000259" key="10">
    <source>
        <dbReference type="PROSITE" id="PS50126"/>
    </source>
</evidence>
<comment type="subcellular location">
    <subcellularLocation>
        <location evidence="8">Cytoplasm</location>
    </subcellularLocation>
</comment>
<dbReference type="FunFam" id="2.40.50.140:FF:000069">
    <property type="entry name" value="Polyribonucleotide nucleotidyltransferase"/>
    <property type="match status" value="1"/>
</dbReference>
<dbReference type="InterPro" id="IPR027408">
    <property type="entry name" value="PNPase/RNase_PH_dom_sf"/>
</dbReference>
<feature type="region of interest" description="Disordered" evidence="9">
    <location>
        <begin position="732"/>
        <end position="753"/>
    </location>
</feature>
<dbReference type="EMBL" id="JACBZR010000001">
    <property type="protein sequence ID" value="NYI76426.1"/>
    <property type="molecule type" value="Genomic_DNA"/>
</dbReference>
<dbReference type="Pfam" id="PF03726">
    <property type="entry name" value="PNPase"/>
    <property type="match status" value="1"/>
</dbReference>
<gene>
    <name evidence="8" type="primary">pnp</name>
    <name evidence="11" type="ORF">BJ988_001074</name>
</gene>
<dbReference type="InterPro" id="IPR036612">
    <property type="entry name" value="KH_dom_type_1_sf"/>
</dbReference>